<dbReference type="CDD" id="cd11386">
    <property type="entry name" value="MCP_signal"/>
    <property type="match status" value="1"/>
</dbReference>
<dbReference type="SMART" id="SM00304">
    <property type="entry name" value="HAMP"/>
    <property type="match status" value="4"/>
</dbReference>
<accession>D7DPL2</accession>
<dbReference type="Pfam" id="PF00015">
    <property type="entry name" value="MCPsignal"/>
    <property type="match status" value="1"/>
</dbReference>
<dbReference type="PANTHER" id="PTHR43531">
    <property type="entry name" value="PROTEIN ICFG"/>
    <property type="match status" value="1"/>
</dbReference>
<dbReference type="InterPro" id="IPR003660">
    <property type="entry name" value="HAMP_dom"/>
</dbReference>
<dbReference type="PANTHER" id="PTHR43531:SF14">
    <property type="entry name" value="METHYL-ACCEPTING CHEMOTAXIS PROTEIN I-RELATED"/>
    <property type="match status" value="1"/>
</dbReference>
<dbReference type="eggNOG" id="COG0840">
    <property type="taxonomic scope" value="Bacteria"/>
</dbReference>
<evidence type="ECO:0000313" key="14">
    <source>
        <dbReference type="Proteomes" id="UP000000383"/>
    </source>
</evidence>
<evidence type="ECO:0000256" key="4">
    <source>
        <dbReference type="ARBA" id="ARBA00022692"/>
    </source>
</evidence>
<dbReference type="CDD" id="cd06225">
    <property type="entry name" value="HAMP"/>
    <property type="match status" value="1"/>
</dbReference>
<dbReference type="InterPro" id="IPR051310">
    <property type="entry name" value="MCP_chemotaxis"/>
</dbReference>
<sequence length="990" mass="105741">MERLINKMSIRLKIALIVTTMAIIGFALTISIIIFQAINVEKTTAFQLADESASIAGAKTERTLNNAMSNARALAWSFQSMKVTNQANRSLADSMLIKTLNENPEFVGTWTLWEPNAFDNKDNKYINEKGHDLTGRYIPYWNRGNGSVQLEPLVDYGKPGAGDYYLLAKNSGKETVLEPYTYKISGKDTLITSVVVPITIDGKFSGVAGVDMPLVSIQSDVDKIKPYDGSYAELISYQGEYVAKSKLNPNNKNAADSGIPNSVKEKIKAGKSFSSIDFDSTTGQEVYRTYVPVNVGASVTPWTLVLTVPTQVVMAKINAIRNTAILIGLLSVISLIGILYYFLNRMVITPMQLSVKSIQRLSKGDLSEVILVKGNDEIAQLNKSMVQLGSNVKSLINEMTQMSNAHDAGDIDKVVNESTFEGSFNTLAAGVNKMVAGHVDMNKKALACVKSFGEGDLAAQLEKFPGKKAFVNEAIEQVRANINALVSDVNTLSQSAVEGNLSIRADASKHQGDFRKIVQGVNDTLDAVIVPLNVAAKYVDDISKGNIPAKIAETYHGDFNQLKDNLNQCIDAVNALVSDTAMLADAADQGILSTRADTTKHQGDFRKIVEGVNNTLDSVIGPLNVAANCVDSISRGDIPAKINEHYKGDFNNLKDNLNHCIDAVNRLVEDANMLAQAAADGRVSVRADASLHQGDFRKVVEGVNATLETIVAPIAAVKEAIETITTAANEIATGNNDLSQRTEQQASSLEETASSMEELASTVKQNAENAKQANQLAAAASGVAVKGGEVVGQVVNTMSAINSSAKKIEDIISVIDGIAFQTNILALNAAVEAARAGEQGRGFAVVAGEVRNLAQRSATAAKEIKELIADSVSKTAEGTTQVEQAGKTMAEIVSSVQRVTDIMGEISAASSEQSAGIDQVNNAITSMDEVTQQNAALVEQAAAAAESLVEQAIQLSDVVSVFKLEGEARLGLKSMHKASHVTLVKSRTGT</sequence>
<dbReference type="GO" id="GO:0005886">
    <property type="term" value="C:plasma membrane"/>
    <property type="evidence" value="ECO:0007669"/>
    <property type="project" value="UniProtKB-SubCell"/>
</dbReference>
<keyword evidence="9" id="KW-0175">Coiled coil</keyword>
<keyword evidence="2" id="KW-1003">Cell membrane</keyword>
<dbReference type="eggNOG" id="COG3850">
    <property type="taxonomic scope" value="Bacteria"/>
</dbReference>
<evidence type="ECO:0000259" key="11">
    <source>
        <dbReference type="PROSITE" id="PS50111"/>
    </source>
</evidence>
<dbReference type="GO" id="GO:0007165">
    <property type="term" value="P:signal transduction"/>
    <property type="evidence" value="ECO:0007669"/>
    <property type="project" value="UniProtKB-KW"/>
</dbReference>
<dbReference type="InterPro" id="IPR041395">
    <property type="entry name" value="McpB_HAMP_3rd"/>
</dbReference>
<dbReference type="Pfam" id="PF18947">
    <property type="entry name" value="HAMP_2"/>
    <property type="match status" value="3"/>
</dbReference>
<dbReference type="GO" id="GO:0004888">
    <property type="term" value="F:transmembrane signaling receptor activity"/>
    <property type="evidence" value="ECO:0007669"/>
    <property type="project" value="TreeGrafter"/>
</dbReference>
<keyword evidence="5 10" id="KW-1133">Transmembrane helix</keyword>
<evidence type="ECO:0000256" key="2">
    <source>
        <dbReference type="ARBA" id="ARBA00022475"/>
    </source>
</evidence>
<reference evidence="14" key="1">
    <citation type="submission" date="2010-05" db="EMBL/GenBank/DDBJ databases">
        <title>Complete sequence of Methylotenera sp. 301.</title>
        <authorList>
            <person name="Lucas S."/>
            <person name="Copeland A."/>
            <person name="Lapidus A."/>
            <person name="Cheng J.-F."/>
            <person name="Bruce D."/>
            <person name="Goodwin L."/>
            <person name="Pitluck S."/>
            <person name="Clum A."/>
            <person name="Land M."/>
            <person name="Hauser L."/>
            <person name="Kyrpides N."/>
            <person name="Ivanova N."/>
            <person name="Chistoservova L."/>
            <person name="Kalyuzhnaya M."/>
            <person name="Woyke T."/>
        </authorList>
    </citation>
    <scope>NUCLEOTIDE SEQUENCE [LARGE SCALE GENOMIC DNA]</scope>
    <source>
        <strain evidence="14">301</strain>
    </source>
</reference>
<dbReference type="InterPro" id="IPR033479">
    <property type="entry name" value="dCache_1"/>
</dbReference>
<feature type="transmembrane region" description="Helical" evidence="10">
    <location>
        <begin position="324"/>
        <end position="343"/>
    </location>
</feature>
<evidence type="ECO:0000256" key="6">
    <source>
        <dbReference type="ARBA" id="ARBA00023136"/>
    </source>
</evidence>
<evidence type="ECO:0000313" key="13">
    <source>
        <dbReference type="EMBL" id="ADI29256.1"/>
    </source>
</evidence>
<evidence type="ECO:0000256" key="1">
    <source>
        <dbReference type="ARBA" id="ARBA00004651"/>
    </source>
</evidence>
<dbReference type="RefSeq" id="WP_013147572.1">
    <property type="nucleotide sequence ID" value="NC_014207.1"/>
</dbReference>
<dbReference type="CDD" id="cd17528">
    <property type="entry name" value="HAMP_III"/>
    <property type="match status" value="1"/>
</dbReference>
<gene>
    <name evidence="13" type="ordered locus">M301_0872</name>
</gene>
<dbReference type="Gene3D" id="1.20.120.1530">
    <property type="match status" value="3"/>
</dbReference>
<dbReference type="AlphaFoldDB" id="D7DPL2"/>
<evidence type="ECO:0000256" key="3">
    <source>
        <dbReference type="ARBA" id="ARBA00022481"/>
    </source>
</evidence>
<reference evidence="13 14" key="2">
    <citation type="journal article" date="2011" name="J. Bacteriol.">
        <title>Genomes of three methylotrophs from a single niche uncover genetic and metabolic divergence of Methylophilaceae.</title>
        <authorList>
            <person name="Lapidus A."/>
            <person name="Clum A."/>
            <person name="Labutti K."/>
            <person name="Kaluzhnaya M.G."/>
            <person name="Lim S."/>
            <person name="Beck D.A."/>
            <person name="Glavina Del Rio T."/>
            <person name="Nolan M."/>
            <person name="Mavromatis K."/>
            <person name="Huntemann M."/>
            <person name="Lucas S."/>
            <person name="Lidstrom M.E."/>
            <person name="Ivanova N."/>
            <person name="Chistoserdova L."/>
        </authorList>
    </citation>
    <scope>NUCLEOTIDE SEQUENCE [LARGE SCALE GENOMIC DNA]</scope>
    <source>
        <strain evidence="13 14">301</strain>
    </source>
</reference>
<keyword evidence="3" id="KW-0488">Methylation</keyword>
<feature type="domain" description="HAMP" evidence="12">
    <location>
        <begin position="345"/>
        <end position="397"/>
    </location>
</feature>
<dbReference type="PROSITE" id="PS50111">
    <property type="entry name" value="CHEMOTAXIS_TRANSDUC_2"/>
    <property type="match status" value="1"/>
</dbReference>
<dbReference type="STRING" id="666681.M301_0872"/>
<evidence type="ECO:0000256" key="5">
    <source>
        <dbReference type="ARBA" id="ARBA00022989"/>
    </source>
</evidence>
<dbReference type="Pfam" id="PF00672">
    <property type="entry name" value="HAMP"/>
    <property type="match status" value="1"/>
</dbReference>
<feature type="transmembrane region" description="Helical" evidence="10">
    <location>
        <begin position="12"/>
        <end position="38"/>
    </location>
</feature>
<comment type="similarity">
    <text evidence="7">Belongs to the methyl-accepting chemotaxis (MCP) protein family.</text>
</comment>
<dbReference type="FunFam" id="1.10.287.950:FF:000001">
    <property type="entry name" value="Methyl-accepting chemotaxis sensory transducer"/>
    <property type="match status" value="1"/>
</dbReference>
<dbReference type="SUPFAM" id="SSF58104">
    <property type="entry name" value="Methyl-accepting chemotaxis protein (MCP) signaling domain"/>
    <property type="match status" value="1"/>
</dbReference>
<evidence type="ECO:0000256" key="8">
    <source>
        <dbReference type="PROSITE-ProRule" id="PRU00284"/>
    </source>
</evidence>
<name>D7DPL2_METV0</name>
<feature type="domain" description="HAMP" evidence="12">
    <location>
        <begin position="617"/>
        <end position="669"/>
    </location>
</feature>
<evidence type="ECO:0000256" key="10">
    <source>
        <dbReference type="SAM" id="Phobius"/>
    </source>
</evidence>
<dbReference type="KEGG" id="meh:M301_0872"/>
<dbReference type="EMBL" id="CP002056">
    <property type="protein sequence ID" value="ADI29256.1"/>
    <property type="molecule type" value="Genomic_DNA"/>
</dbReference>
<dbReference type="OrthoDB" id="8530258at2"/>
<dbReference type="SMART" id="SM00283">
    <property type="entry name" value="MA"/>
    <property type="match status" value="1"/>
</dbReference>
<keyword evidence="14" id="KW-1185">Reference proteome</keyword>
<dbReference type="InterPro" id="IPR004089">
    <property type="entry name" value="MCPsignal_dom"/>
</dbReference>
<feature type="domain" description="HAMP" evidence="12">
    <location>
        <begin position="526"/>
        <end position="578"/>
    </location>
</feature>
<dbReference type="HOGENOM" id="CLU_000445_107_12_4"/>
<dbReference type="Pfam" id="PF18575">
    <property type="entry name" value="HAMP_N3"/>
    <property type="match status" value="1"/>
</dbReference>
<dbReference type="CDD" id="cd17527">
    <property type="entry name" value="HAMP_II"/>
    <property type="match status" value="1"/>
</dbReference>
<dbReference type="Gene3D" id="3.30.450.20">
    <property type="entry name" value="PAS domain"/>
    <property type="match status" value="2"/>
</dbReference>
<dbReference type="GO" id="GO:0006935">
    <property type="term" value="P:chemotaxis"/>
    <property type="evidence" value="ECO:0007669"/>
    <property type="project" value="UniProtKB-KW"/>
</dbReference>
<keyword evidence="8" id="KW-0807">Transducer</keyword>
<dbReference type="SUPFAM" id="SSF158472">
    <property type="entry name" value="HAMP domain-like"/>
    <property type="match status" value="1"/>
</dbReference>
<comment type="subcellular location">
    <subcellularLocation>
        <location evidence="1">Cell membrane</location>
        <topology evidence="1">Multi-pass membrane protein</topology>
    </subcellularLocation>
</comment>
<dbReference type="PROSITE" id="PS50885">
    <property type="entry name" value="HAMP"/>
    <property type="match status" value="3"/>
</dbReference>
<protein>
    <submittedName>
        <fullName evidence="13">Methyl-accepting chemotaxis sensory transducer with Cache sensor</fullName>
    </submittedName>
</protein>
<evidence type="ECO:0000256" key="9">
    <source>
        <dbReference type="SAM" id="Coils"/>
    </source>
</evidence>
<proteinExistence type="inferred from homology"/>
<feature type="coiled-coil region" evidence="9">
    <location>
        <begin position="739"/>
        <end position="776"/>
    </location>
</feature>
<dbReference type="Proteomes" id="UP000000383">
    <property type="component" value="Chromosome"/>
</dbReference>
<dbReference type="Gene3D" id="1.10.287.950">
    <property type="entry name" value="Methyl-accepting chemotaxis protein"/>
    <property type="match status" value="1"/>
</dbReference>
<keyword evidence="6 10" id="KW-0472">Membrane</keyword>
<keyword evidence="4 10" id="KW-0812">Transmembrane</keyword>
<dbReference type="Pfam" id="PF02743">
    <property type="entry name" value="dCache_1"/>
    <property type="match status" value="1"/>
</dbReference>
<dbReference type="CDD" id="cd12913">
    <property type="entry name" value="PDC1_MCP_like"/>
    <property type="match status" value="1"/>
</dbReference>
<evidence type="ECO:0000256" key="7">
    <source>
        <dbReference type="ARBA" id="ARBA00029447"/>
    </source>
</evidence>
<feature type="domain" description="Methyl-accepting transducer" evidence="11">
    <location>
        <begin position="720"/>
        <end position="949"/>
    </location>
</feature>
<evidence type="ECO:0000259" key="12">
    <source>
        <dbReference type="PROSITE" id="PS50885"/>
    </source>
</evidence>
<organism evidence="13 14">
    <name type="scientific">Methylotenera versatilis (strain 301)</name>
    <dbReference type="NCBI Taxonomy" id="666681"/>
    <lineage>
        <taxon>Bacteria</taxon>
        <taxon>Pseudomonadati</taxon>
        <taxon>Pseudomonadota</taxon>
        <taxon>Betaproteobacteria</taxon>
        <taxon>Nitrosomonadales</taxon>
        <taxon>Methylophilaceae</taxon>
        <taxon>Methylotenera</taxon>
    </lineage>
</organism>